<dbReference type="Pfam" id="PF13432">
    <property type="entry name" value="TPR_16"/>
    <property type="match status" value="1"/>
</dbReference>
<organism evidence="5 6">
    <name type="scientific">Persicobacter psychrovividus</name>
    <dbReference type="NCBI Taxonomy" id="387638"/>
    <lineage>
        <taxon>Bacteria</taxon>
        <taxon>Pseudomonadati</taxon>
        <taxon>Bacteroidota</taxon>
        <taxon>Cytophagia</taxon>
        <taxon>Cytophagales</taxon>
        <taxon>Persicobacteraceae</taxon>
        <taxon>Persicobacter</taxon>
    </lineage>
</organism>
<evidence type="ECO:0000256" key="3">
    <source>
        <dbReference type="SAM" id="Phobius"/>
    </source>
</evidence>
<dbReference type="SUPFAM" id="SSF46565">
    <property type="entry name" value="Chaperone J-domain"/>
    <property type="match status" value="1"/>
</dbReference>
<evidence type="ECO:0000256" key="1">
    <source>
        <dbReference type="ARBA" id="ARBA00022737"/>
    </source>
</evidence>
<gene>
    <name evidence="5" type="ORF">PEPS_03810</name>
</gene>
<dbReference type="InterPro" id="IPR001623">
    <property type="entry name" value="DnaJ_domain"/>
</dbReference>
<sequence>MINYYDILGIPATASSSDIKRAYRTLAVKYHPDKNPGNDFAEETFKQISRAYQVLGDPQQKAAYDFLITHQFEMPQSTEEPPEDFNPRKRTSFEERERYRQEYYEQNPHARPAEPSYWDRYRNNRLVNLAIAMLFFLVIAFFVGVPSYWYMKHEQKIEMERLVEEQMRFDVAKKLFEHGAYKEAMDSLQAIIALPNSSMHIKNFRNAVLADLYDKGEEAYMMENYEEAVRYWSVVKEHADYAAVFYQQLAHAYVGVGKFQQALLLYENMVDKEQFNIPLLLSAASLCADQLYDNERALKYYSLATEAMIDIYIINYGRAYALVIKPENIPESHYIAHYGLAVVLARLSNFERAKKACDWAILLRPNRPEAYNILGNCYFAMDQPEQACDAWGQAIKNGSLQANEWVARFCQ</sequence>
<feature type="transmembrane region" description="Helical" evidence="3">
    <location>
        <begin position="126"/>
        <end position="151"/>
    </location>
</feature>
<dbReference type="PROSITE" id="PS00636">
    <property type="entry name" value="DNAJ_1"/>
    <property type="match status" value="1"/>
</dbReference>
<dbReference type="SMART" id="SM00028">
    <property type="entry name" value="TPR"/>
    <property type="match status" value="5"/>
</dbReference>
<name>A0ABM7VB35_9BACT</name>
<dbReference type="InterPro" id="IPR018253">
    <property type="entry name" value="DnaJ_domain_CS"/>
</dbReference>
<dbReference type="InterPro" id="IPR011990">
    <property type="entry name" value="TPR-like_helical_dom_sf"/>
</dbReference>
<keyword evidence="3" id="KW-1133">Transmembrane helix</keyword>
<dbReference type="PROSITE" id="PS50076">
    <property type="entry name" value="DNAJ_2"/>
    <property type="match status" value="1"/>
</dbReference>
<evidence type="ECO:0000313" key="6">
    <source>
        <dbReference type="Proteomes" id="UP001354989"/>
    </source>
</evidence>
<dbReference type="PRINTS" id="PR00625">
    <property type="entry name" value="JDOMAIN"/>
</dbReference>
<dbReference type="PANTHER" id="PTHR45188:SF2">
    <property type="entry name" value="DNAJ HOMOLOG SUBFAMILY C MEMBER 7"/>
    <property type="match status" value="1"/>
</dbReference>
<keyword evidence="2" id="KW-0802">TPR repeat</keyword>
<keyword evidence="3" id="KW-0472">Membrane</keyword>
<dbReference type="Gene3D" id="1.10.287.110">
    <property type="entry name" value="DnaJ domain"/>
    <property type="match status" value="1"/>
</dbReference>
<dbReference type="RefSeq" id="WP_332919700.1">
    <property type="nucleotide sequence ID" value="NZ_AP025292.1"/>
</dbReference>
<evidence type="ECO:0000259" key="4">
    <source>
        <dbReference type="PROSITE" id="PS50076"/>
    </source>
</evidence>
<dbReference type="EMBL" id="AP025292">
    <property type="protein sequence ID" value="BDC98100.1"/>
    <property type="molecule type" value="Genomic_DNA"/>
</dbReference>
<dbReference type="Gene3D" id="1.25.40.10">
    <property type="entry name" value="Tetratricopeptide repeat domain"/>
    <property type="match status" value="2"/>
</dbReference>
<evidence type="ECO:0000256" key="2">
    <source>
        <dbReference type="ARBA" id="ARBA00022803"/>
    </source>
</evidence>
<dbReference type="InterPro" id="IPR019734">
    <property type="entry name" value="TPR_rpt"/>
</dbReference>
<dbReference type="CDD" id="cd06257">
    <property type="entry name" value="DnaJ"/>
    <property type="match status" value="1"/>
</dbReference>
<reference evidence="5 6" key="1">
    <citation type="submission" date="2021-12" db="EMBL/GenBank/DDBJ databases">
        <title>Genome sequencing of bacteria with rrn-lacking chromosome and rrn-plasmid.</title>
        <authorList>
            <person name="Anda M."/>
            <person name="Iwasaki W."/>
        </authorList>
    </citation>
    <scope>NUCLEOTIDE SEQUENCE [LARGE SCALE GENOMIC DNA]</scope>
    <source>
        <strain evidence="5 6">NBRC 101262</strain>
    </source>
</reference>
<accession>A0ABM7VB35</accession>
<dbReference type="PANTHER" id="PTHR45188">
    <property type="entry name" value="DNAJ PROTEIN P58IPK HOMOLOG"/>
    <property type="match status" value="1"/>
</dbReference>
<dbReference type="InterPro" id="IPR036869">
    <property type="entry name" value="J_dom_sf"/>
</dbReference>
<feature type="domain" description="J" evidence="4">
    <location>
        <begin position="3"/>
        <end position="68"/>
    </location>
</feature>
<evidence type="ECO:0000313" key="5">
    <source>
        <dbReference type="EMBL" id="BDC98100.1"/>
    </source>
</evidence>
<protein>
    <recommendedName>
        <fullName evidence="4">J domain-containing protein</fullName>
    </recommendedName>
</protein>
<keyword evidence="3" id="KW-0812">Transmembrane</keyword>
<dbReference type="SUPFAM" id="SSF81901">
    <property type="entry name" value="HCP-like"/>
    <property type="match status" value="1"/>
</dbReference>
<keyword evidence="6" id="KW-1185">Reference proteome</keyword>
<keyword evidence="1" id="KW-0677">Repeat</keyword>
<dbReference type="SMART" id="SM00271">
    <property type="entry name" value="DnaJ"/>
    <property type="match status" value="1"/>
</dbReference>
<proteinExistence type="predicted"/>
<dbReference type="Proteomes" id="UP001354989">
    <property type="component" value="Chromosome"/>
</dbReference>
<dbReference type="Pfam" id="PF00226">
    <property type="entry name" value="DnaJ"/>
    <property type="match status" value="1"/>
</dbReference>